<gene>
    <name evidence="2" type="ORF">TTAC_LOCUS3040</name>
</gene>
<evidence type="ECO:0000313" key="3">
    <source>
        <dbReference type="Proteomes" id="UP000274429"/>
    </source>
</evidence>
<evidence type="ECO:0000256" key="1">
    <source>
        <dbReference type="SAM" id="MobiDB-lite"/>
    </source>
</evidence>
<reference evidence="4" key="1">
    <citation type="submission" date="2017-02" db="UniProtKB">
        <authorList>
            <consortium name="WormBaseParasite"/>
        </authorList>
    </citation>
    <scope>IDENTIFICATION</scope>
</reference>
<evidence type="ECO:0000313" key="2">
    <source>
        <dbReference type="EMBL" id="VDM21805.1"/>
    </source>
</evidence>
<dbReference type="EMBL" id="UYWX01001835">
    <property type="protein sequence ID" value="VDM21805.1"/>
    <property type="molecule type" value="Genomic_DNA"/>
</dbReference>
<feature type="region of interest" description="Disordered" evidence="1">
    <location>
        <begin position="133"/>
        <end position="165"/>
    </location>
</feature>
<evidence type="ECO:0000313" key="4">
    <source>
        <dbReference type="WBParaSite" id="TTAC_0000305501-mRNA-1"/>
    </source>
</evidence>
<dbReference type="AlphaFoldDB" id="A0A0R3WQL5"/>
<organism evidence="4">
    <name type="scientific">Hydatigena taeniaeformis</name>
    <name type="common">Feline tapeworm</name>
    <name type="synonym">Taenia taeniaeformis</name>
    <dbReference type="NCBI Taxonomy" id="6205"/>
    <lineage>
        <taxon>Eukaryota</taxon>
        <taxon>Metazoa</taxon>
        <taxon>Spiralia</taxon>
        <taxon>Lophotrochozoa</taxon>
        <taxon>Platyhelminthes</taxon>
        <taxon>Cestoda</taxon>
        <taxon>Eucestoda</taxon>
        <taxon>Cyclophyllidea</taxon>
        <taxon>Taeniidae</taxon>
        <taxon>Hydatigera</taxon>
    </lineage>
</organism>
<proteinExistence type="predicted"/>
<protein>
    <submittedName>
        <fullName evidence="4">DZF domain-containing protein</fullName>
    </submittedName>
</protein>
<dbReference type="Proteomes" id="UP000274429">
    <property type="component" value="Unassembled WGS sequence"/>
</dbReference>
<sequence>MRGGNIKVAVEVVAQLIARSYDGAQSRTVTCLTPPVTVAVPPPPPLQTPTCSTRMKALGNSHASGHTRSRQDVEVKEVKEWISRLAILIAGTSIHTPANPIPLFRGHNEASWWWWWWWWCCTGIGKLTMTRATRGEEGGEGKEERKAKEEMKKTTVVATNMSPTD</sequence>
<name>A0A0R3WQL5_HYDTA</name>
<accession>A0A0R3WQL5</accession>
<reference evidence="2 3" key="2">
    <citation type="submission" date="2018-11" db="EMBL/GenBank/DDBJ databases">
        <authorList>
            <consortium name="Pathogen Informatics"/>
        </authorList>
    </citation>
    <scope>NUCLEOTIDE SEQUENCE [LARGE SCALE GENOMIC DNA]</scope>
</reference>
<feature type="compositionally biased region" description="Polar residues" evidence="1">
    <location>
        <begin position="156"/>
        <end position="165"/>
    </location>
</feature>
<dbReference type="WBParaSite" id="TTAC_0000305501-mRNA-1">
    <property type="protein sequence ID" value="TTAC_0000305501-mRNA-1"/>
    <property type="gene ID" value="TTAC_0000305501"/>
</dbReference>
<feature type="compositionally biased region" description="Basic and acidic residues" evidence="1">
    <location>
        <begin position="133"/>
        <end position="153"/>
    </location>
</feature>
<keyword evidence="3" id="KW-1185">Reference proteome</keyword>